<keyword evidence="2" id="KW-0732">Signal</keyword>
<feature type="signal peptide" evidence="2">
    <location>
        <begin position="1"/>
        <end position="29"/>
    </location>
</feature>
<evidence type="ECO:0000256" key="1">
    <source>
        <dbReference type="SAM" id="MobiDB-lite"/>
    </source>
</evidence>
<accession>A0AAN7KBP4</accession>
<proteinExistence type="predicted"/>
<protein>
    <recommendedName>
        <fullName evidence="5">Transmembrane protein</fullName>
    </recommendedName>
</protein>
<sequence>MVSSSSASSSPSFKAFMVIFFMIIHLISSSSLVFAAGVGPTTSMIHHPAMGPEMINKSINHKPPGSITSFMYRGRVFGYLPKKTKVSPSGPSKRQNAAVDSKPKN</sequence>
<feature type="chain" id="PRO_5042849142" description="Transmembrane protein" evidence="2">
    <location>
        <begin position="30"/>
        <end position="105"/>
    </location>
</feature>
<dbReference type="Proteomes" id="UP001345219">
    <property type="component" value="Chromosome 11"/>
</dbReference>
<dbReference type="AlphaFoldDB" id="A0AAN7KBP4"/>
<comment type="caution">
    <text evidence="3">The sequence shown here is derived from an EMBL/GenBank/DDBJ whole genome shotgun (WGS) entry which is preliminary data.</text>
</comment>
<evidence type="ECO:0000256" key="2">
    <source>
        <dbReference type="SAM" id="SignalP"/>
    </source>
</evidence>
<feature type="region of interest" description="Disordered" evidence="1">
    <location>
        <begin position="83"/>
        <end position="105"/>
    </location>
</feature>
<evidence type="ECO:0000313" key="3">
    <source>
        <dbReference type="EMBL" id="KAK4763871.1"/>
    </source>
</evidence>
<feature type="compositionally biased region" description="Polar residues" evidence="1">
    <location>
        <begin position="86"/>
        <end position="95"/>
    </location>
</feature>
<gene>
    <name evidence="3" type="ORF">SAY87_013309</name>
</gene>
<keyword evidence="4" id="KW-1185">Reference proteome</keyword>
<organism evidence="3 4">
    <name type="scientific">Trapa incisa</name>
    <dbReference type="NCBI Taxonomy" id="236973"/>
    <lineage>
        <taxon>Eukaryota</taxon>
        <taxon>Viridiplantae</taxon>
        <taxon>Streptophyta</taxon>
        <taxon>Embryophyta</taxon>
        <taxon>Tracheophyta</taxon>
        <taxon>Spermatophyta</taxon>
        <taxon>Magnoliopsida</taxon>
        <taxon>eudicotyledons</taxon>
        <taxon>Gunneridae</taxon>
        <taxon>Pentapetalae</taxon>
        <taxon>rosids</taxon>
        <taxon>malvids</taxon>
        <taxon>Myrtales</taxon>
        <taxon>Lythraceae</taxon>
        <taxon>Trapa</taxon>
    </lineage>
</organism>
<reference evidence="3 4" key="1">
    <citation type="journal article" date="2023" name="Hortic Res">
        <title>Pangenome of water caltrop reveals structural variations and asymmetric subgenome divergence after allopolyploidization.</title>
        <authorList>
            <person name="Zhang X."/>
            <person name="Chen Y."/>
            <person name="Wang L."/>
            <person name="Yuan Y."/>
            <person name="Fang M."/>
            <person name="Shi L."/>
            <person name="Lu R."/>
            <person name="Comes H.P."/>
            <person name="Ma Y."/>
            <person name="Chen Y."/>
            <person name="Huang G."/>
            <person name="Zhou Y."/>
            <person name="Zheng Z."/>
            <person name="Qiu Y."/>
        </authorList>
    </citation>
    <scope>NUCLEOTIDE SEQUENCE [LARGE SCALE GENOMIC DNA]</scope>
    <source>
        <tissue evidence="3">Roots</tissue>
    </source>
</reference>
<evidence type="ECO:0008006" key="5">
    <source>
        <dbReference type="Google" id="ProtNLM"/>
    </source>
</evidence>
<dbReference type="EMBL" id="JAXIOK010000008">
    <property type="protein sequence ID" value="KAK4763871.1"/>
    <property type="molecule type" value="Genomic_DNA"/>
</dbReference>
<name>A0AAN7KBP4_9MYRT</name>
<evidence type="ECO:0000313" key="4">
    <source>
        <dbReference type="Proteomes" id="UP001345219"/>
    </source>
</evidence>